<dbReference type="Pfam" id="PF03129">
    <property type="entry name" value="HGTP_anticodon"/>
    <property type="match status" value="1"/>
</dbReference>
<evidence type="ECO:0000256" key="4">
    <source>
        <dbReference type="ARBA" id="ARBA00022741"/>
    </source>
</evidence>
<comment type="subunit">
    <text evidence="8">Homodimer.</text>
</comment>
<dbReference type="PRINTS" id="PR01043">
    <property type="entry name" value="TRNASYNTHGLY"/>
</dbReference>
<dbReference type="Gene3D" id="3.30.930.10">
    <property type="entry name" value="Bira Bifunctional Protein, Domain 2"/>
    <property type="match status" value="1"/>
</dbReference>
<evidence type="ECO:0000256" key="1">
    <source>
        <dbReference type="ARBA" id="ARBA00008226"/>
    </source>
</evidence>
<organism evidence="10 11">
    <name type="scientific">candidate division WWE3 bacterium CG08_land_8_20_14_0_20_41_15</name>
    <dbReference type="NCBI Taxonomy" id="1975086"/>
    <lineage>
        <taxon>Bacteria</taxon>
        <taxon>Katanobacteria</taxon>
    </lineage>
</organism>
<evidence type="ECO:0000256" key="2">
    <source>
        <dbReference type="ARBA" id="ARBA00022490"/>
    </source>
</evidence>
<dbReference type="GO" id="GO:0015966">
    <property type="term" value="P:diadenosine tetraphosphate biosynthetic process"/>
    <property type="evidence" value="ECO:0007669"/>
    <property type="project" value="UniProtKB-ARBA"/>
</dbReference>
<evidence type="ECO:0000256" key="6">
    <source>
        <dbReference type="ARBA" id="ARBA00022917"/>
    </source>
</evidence>
<dbReference type="InterPro" id="IPR002315">
    <property type="entry name" value="tRNA-synt_gly"/>
</dbReference>
<evidence type="ECO:0000256" key="8">
    <source>
        <dbReference type="HAMAP-Rule" id="MF_00253"/>
    </source>
</evidence>
<feature type="binding site" evidence="8">
    <location>
        <begin position="215"/>
        <end position="219"/>
    </location>
    <ligand>
        <name>substrate</name>
    </ligand>
</feature>
<keyword evidence="5 8" id="KW-0067">ATP-binding</keyword>
<keyword evidence="6 8" id="KW-0648">Protein biosynthesis</keyword>
<dbReference type="CDD" id="cd00774">
    <property type="entry name" value="GlyRS-like_core"/>
    <property type="match status" value="1"/>
</dbReference>
<dbReference type="Pfam" id="PF00587">
    <property type="entry name" value="tRNA-synt_2b"/>
    <property type="match status" value="1"/>
</dbReference>
<reference evidence="11" key="1">
    <citation type="submission" date="2017-09" db="EMBL/GenBank/DDBJ databases">
        <title>Depth-based differentiation of microbial function through sediment-hosted aquifers and enrichment of novel symbionts in the deep terrestrial subsurface.</title>
        <authorList>
            <person name="Probst A.J."/>
            <person name="Ladd B."/>
            <person name="Jarett J.K."/>
            <person name="Geller-Mcgrath D.E."/>
            <person name="Sieber C.M.K."/>
            <person name="Emerson J.B."/>
            <person name="Anantharaman K."/>
            <person name="Thomas B.C."/>
            <person name="Malmstrom R."/>
            <person name="Stieglmeier M."/>
            <person name="Klingl A."/>
            <person name="Woyke T."/>
            <person name="Ryan C.M."/>
            <person name="Banfield J.F."/>
        </authorList>
    </citation>
    <scope>NUCLEOTIDE SEQUENCE [LARGE SCALE GENOMIC DNA]</scope>
</reference>
<dbReference type="GO" id="GO:0004081">
    <property type="term" value="F:bis(5'-nucleosyl)-tetraphosphatase (asymmetrical) activity"/>
    <property type="evidence" value="ECO:0007669"/>
    <property type="project" value="UniProtKB-ARBA"/>
</dbReference>
<dbReference type="NCBIfam" id="NF003211">
    <property type="entry name" value="PRK04173.1"/>
    <property type="match status" value="1"/>
</dbReference>
<evidence type="ECO:0000256" key="5">
    <source>
        <dbReference type="ARBA" id="ARBA00022840"/>
    </source>
</evidence>
<dbReference type="InterPro" id="IPR022961">
    <property type="entry name" value="Gly_tRNA_ligase_bac"/>
</dbReference>
<dbReference type="GO" id="GO:1990742">
    <property type="term" value="C:microvesicle"/>
    <property type="evidence" value="ECO:0007669"/>
    <property type="project" value="UniProtKB-ARBA"/>
</dbReference>
<proteinExistence type="inferred from homology"/>
<dbReference type="InterPro" id="IPR004154">
    <property type="entry name" value="Anticodon-bd"/>
</dbReference>
<dbReference type="GO" id="GO:0005737">
    <property type="term" value="C:cytoplasm"/>
    <property type="evidence" value="ECO:0007669"/>
    <property type="project" value="UniProtKB-SubCell"/>
</dbReference>
<comment type="caution">
    <text evidence="10">The sequence shown here is derived from an EMBL/GenBank/DDBJ whole genome shotgun (WGS) entry which is preliminary data.</text>
</comment>
<dbReference type="Gene3D" id="3.40.50.800">
    <property type="entry name" value="Anticodon-binding domain"/>
    <property type="match status" value="1"/>
</dbReference>
<dbReference type="GO" id="GO:0006426">
    <property type="term" value="P:glycyl-tRNA aminoacylation"/>
    <property type="evidence" value="ECO:0007669"/>
    <property type="project" value="UniProtKB-UniRule"/>
</dbReference>
<dbReference type="InterPro" id="IPR045864">
    <property type="entry name" value="aa-tRNA-synth_II/BPL/LPL"/>
</dbReference>
<keyword evidence="3 8" id="KW-0436">Ligase</keyword>
<dbReference type="EMBL" id="PEYV01000029">
    <property type="protein sequence ID" value="PIS21648.1"/>
    <property type="molecule type" value="Genomic_DNA"/>
</dbReference>
<comment type="similarity">
    <text evidence="1 8">Belongs to the class-II aminoacyl-tRNA synthetase family.</text>
</comment>
<feature type="binding site" evidence="8">
    <location>
        <begin position="210"/>
        <end position="215"/>
    </location>
    <ligand>
        <name>ATP</name>
        <dbReference type="ChEBI" id="CHEBI:30616"/>
    </ligand>
</feature>
<protein>
    <recommendedName>
        <fullName evidence="8">Glycine--tRNA ligase</fullName>
        <ecNumber evidence="8">6.1.1.14</ecNumber>
    </recommendedName>
    <alternativeName>
        <fullName evidence="8">Glycyl-tRNA synthetase</fullName>
        <shortName evidence="8">GlyRS</shortName>
    </alternativeName>
</protein>
<name>A0A2H0XC22_UNCKA</name>
<feature type="binding site" evidence="8">
    <location>
        <begin position="329"/>
        <end position="332"/>
    </location>
    <ligand>
        <name>ATP</name>
        <dbReference type="ChEBI" id="CHEBI:30616"/>
    </ligand>
</feature>
<accession>A0A2H0XC22</accession>
<dbReference type="InterPro" id="IPR006195">
    <property type="entry name" value="aa-tRNA-synth_II"/>
</dbReference>
<dbReference type="GO" id="GO:0005524">
    <property type="term" value="F:ATP binding"/>
    <property type="evidence" value="ECO:0007669"/>
    <property type="project" value="UniProtKB-UniRule"/>
</dbReference>
<dbReference type="HAMAP" id="MF_00253_B">
    <property type="entry name" value="Gly_tRNA_synth_B"/>
    <property type="match status" value="1"/>
</dbReference>
<dbReference type="NCBIfam" id="TIGR00389">
    <property type="entry name" value="glyS_dimeric"/>
    <property type="match status" value="1"/>
</dbReference>
<dbReference type="CDD" id="cd00858">
    <property type="entry name" value="GlyRS_anticodon"/>
    <property type="match status" value="1"/>
</dbReference>
<gene>
    <name evidence="8" type="primary">glyQS</name>
    <name evidence="10" type="ORF">COT51_01935</name>
</gene>
<evidence type="ECO:0000256" key="7">
    <source>
        <dbReference type="ARBA" id="ARBA00023146"/>
    </source>
</evidence>
<dbReference type="EC" id="6.1.1.14" evidence="8"/>
<feature type="binding site" evidence="8">
    <location>
        <begin position="200"/>
        <end position="202"/>
    </location>
    <ligand>
        <name>ATP</name>
        <dbReference type="ChEBI" id="CHEBI:30616"/>
    </ligand>
</feature>
<sequence length="460" mass="53301">MTEDLMQKIVSLCKRRGFVYPNSEIYGGLSNAYDYGPLGAELLRNIRNLWWKTFVGTRENIYGMDGAIISNPKVWEASGHVTNFNDPLVDCKDCKERIRADHLVEDSLKISAGGKTPAELTEIIKEKNLKCPKCGSTNLTEARKFNLLFKTSLGSVENTKFDVYLRGETAQNIFVNFKNIVDSFSPKIPFGVAQIGKAFRNEITPGNFVFRTLEFEQMEIEYFIREEDWENVFEEWKGLMWEWAKELGLEEEKLRWRAHSKEELSHYSKRTEDIEYDFPFGSFQELYGLAYRTDFDLTNHAKFSGQELSYFDTKENKRFVPHVVEPTFGVTRTLLAVLLSAFTEEKDEMGEISRTLLKLPPNLAPYKVAVFPLMANRPEITAKAREVYDGLKTNFYTAWDDAGNVGKRYRRQDEIGTPWCVTIDYQTLEDDTVTVRDRDSMEQIRFSIKDLKTHFFALLN</sequence>
<feature type="binding site" evidence="8">
    <location>
        <position position="168"/>
    </location>
    <ligand>
        <name>substrate</name>
    </ligand>
</feature>
<dbReference type="Proteomes" id="UP000231098">
    <property type="component" value="Unassembled WGS sequence"/>
</dbReference>
<evidence type="ECO:0000313" key="10">
    <source>
        <dbReference type="EMBL" id="PIS21648.1"/>
    </source>
</evidence>
<dbReference type="AlphaFoldDB" id="A0A2H0XC22"/>
<comment type="function">
    <text evidence="8">Catalyzes the attachment of glycine to tRNA(Gly).</text>
</comment>
<dbReference type="PANTHER" id="PTHR10745">
    <property type="entry name" value="GLYCYL-TRNA SYNTHETASE/DNA POLYMERASE SUBUNIT GAMMA-2"/>
    <property type="match status" value="1"/>
</dbReference>
<dbReference type="PROSITE" id="PS50862">
    <property type="entry name" value="AA_TRNA_LIGASE_II"/>
    <property type="match status" value="1"/>
</dbReference>
<feature type="binding site" evidence="8">
    <location>
        <position position="99"/>
    </location>
    <ligand>
        <name>substrate</name>
    </ligand>
</feature>
<feature type="binding site" evidence="8">
    <location>
        <begin position="325"/>
        <end position="329"/>
    </location>
    <ligand>
        <name>substrate</name>
    </ligand>
</feature>
<comment type="catalytic activity">
    <reaction evidence="8">
        <text>tRNA(Gly) + glycine + ATP = glycyl-tRNA(Gly) + AMP + diphosphate</text>
        <dbReference type="Rhea" id="RHEA:16013"/>
        <dbReference type="Rhea" id="RHEA-COMP:9664"/>
        <dbReference type="Rhea" id="RHEA-COMP:9683"/>
        <dbReference type="ChEBI" id="CHEBI:30616"/>
        <dbReference type="ChEBI" id="CHEBI:33019"/>
        <dbReference type="ChEBI" id="CHEBI:57305"/>
        <dbReference type="ChEBI" id="CHEBI:78442"/>
        <dbReference type="ChEBI" id="CHEBI:78522"/>
        <dbReference type="ChEBI" id="CHEBI:456215"/>
        <dbReference type="EC" id="6.1.1.14"/>
    </reaction>
</comment>
<dbReference type="GO" id="GO:0070062">
    <property type="term" value="C:extracellular exosome"/>
    <property type="evidence" value="ECO:0007669"/>
    <property type="project" value="UniProtKB-ARBA"/>
</dbReference>
<comment type="subcellular location">
    <subcellularLocation>
        <location evidence="8">Cytoplasm</location>
    </subcellularLocation>
</comment>
<dbReference type="InterPro" id="IPR002314">
    <property type="entry name" value="aa-tRNA-synt_IIb"/>
</dbReference>
<keyword evidence="4 8" id="KW-0547">Nucleotide-binding</keyword>
<dbReference type="FunFam" id="3.40.50.800:FF:000002">
    <property type="entry name" value="Glycine--tRNA ligase"/>
    <property type="match status" value="1"/>
</dbReference>
<dbReference type="InterPro" id="IPR036621">
    <property type="entry name" value="Anticodon-bd_dom_sf"/>
</dbReference>
<keyword evidence="2 8" id="KW-0963">Cytoplasm</keyword>
<feature type="domain" description="Aminoacyl-transfer RNA synthetases class-II family profile" evidence="9">
    <location>
        <begin position="4"/>
        <end position="372"/>
    </location>
</feature>
<dbReference type="InterPro" id="IPR027031">
    <property type="entry name" value="Gly-tRNA_synthase/POLG2"/>
</dbReference>
<evidence type="ECO:0000313" key="11">
    <source>
        <dbReference type="Proteomes" id="UP000231098"/>
    </source>
</evidence>
<evidence type="ECO:0000256" key="3">
    <source>
        <dbReference type="ARBA" id="ARBA00022598"/>
    </source>
</evidence>
<feature type="binding site" evidence="8">
    <location>
        <begin position="285"/>
        <end position="286"/>
    </location>
    <ligand>
        <name>ATP</name>
        <dbReference type="ChEBI" id="CHEBI:30616"/>
    </ligand>
</feature>
<keyword evidence="7 8" id="KW-0030">Aminoacyl-tRNA synthetase</keyword>
<dbReference type="InterPro" id="IPR033731">
    <property type="entry name" value="GlyRS-like_core"/>
</dbReference>
<evidence type="ECO:0000259" key="9">
    <source>
        <dbReference type="PROSITE" id="PS50862"/>
    </source>
</evidence>
<dbReference type="PANTHER" id="PTHR10745:SF8">
    <property type="entry name" value="DNA POLYMERASE SUBUNIT GAMMA-2, MITOCHONDRIAL"/>
    <property type="match status" value="1"/>
</dbReference>
<dbReference type="GO" id="GO:0004820">
    <property type="term" value="F:glycine-tRNA ligase activity"/>
    <property type="evidence" value="ECO:0007669"/>
    <property type="project" value="UniProtKB-UniRule"/>
</dbReference>
<dbReference type="SUPFAM" id="SSF52954">
    <property type="entry name" value="Class II aaRS ABD-related"/>
    <property type="match status" value="1"/>
</dbReference>
<dbReference type="SUPFAM" id="SSF55681">
    <property type="entry name" value="Class II aaRS and biotin synthetases"/>
    <property type="match status" value="1"/>
</dbReference>